<dbReference type="InterPro" id="IPR027031">
    <property type="entry name" value="Gly-tRNA_synthase/POLG2"/>
</dbReference>
<gene>
    <name evidence="1" type="ORF">X975_13006</name>
</gene>
<dbReference type="GO" id="GO:0004820">
    <property type="term" value="F:glycine-tRNA ligase activity"/>
    <property type="evidence" value="ECO:0007669"/>
    <property type="project" value="TreeGrafter"/>
</dbReference>
<dbReference type="PANTHER" id="PTHR10745:SF0">
    <property type="entry name" value="GLYCINE--TRNA LIGASE"/>
    <property type="match status" value="1"/>
</dbReference>
<dbReference type="PANTHER" id="PTHR10745">
    <property type="entry name" value="GLYCYL-TRNA SYNTHETASE/DNA POLYMERASE SUBUNIT GAMMA-2"/>
    <property type="match status" value="1"/>
</dbReference>
<evidence type="ECO:0000313" key="1">
    <source>
        <dbReference type="EMBL" id="KFM81398.1"/>
    </source>
</evidence>
<dbReference type="Gene3D" id="3.30.930.10">
    <property type="entry name" value="Bira Bifunctional Protein, Domain 2"/>
    <property type="match status" value="1"/>
</dbReference>
<dbReference type="EMBL" id="KK121848">
    <property type="protein sequence ID" value="KFM81398.1"/>
    <property type="molecule type" value="Genomic_DNA"/>
</dbReference>
<dbReference type="AlphaFoldDB" id="A0A087UVK9"/>
<feature type="non-terminal residue" evidence="1">
    <location>
        <position position="63"/>
    </location>
</feature>
<dbReference type="SUPFAM" id="SSF55681">
    <property type="entry name" value="Class II aaRS and biotin synthetases"/>
    <property type="match status" value="1"/>
</dbReference>
<evidence type="ECO:0000313" key="2">
    <source>
        <dbReference type="Proteomes" id="UP000054359"/>
    </source>
</evidence>
<accession>A0A087UVK9</accession>
<proteinExistence type="predicted"/>
<dbReference type="GO" id="GO:0005739">
    <property type="term" value="C:mitochondrion"/>
    <property type="evidence" value="ECO:0007669"/>
    <property type="project" value="TreeGrafter"/>
</dbReference>
<dbReference type="OrthoDB" id="57698at2759"/>
<dbReference type="GO" id="GO:0070150">
    <property type="term" value="P:mitochondrial glycyl-tRNA aminoacylation"/>
    <property type="evidence" value="ECO:0007669"/>
    <property type="project" value="TreeGrafter"/>
</dbReference>
<keyword evidence="2" id="KW-1185">Reference proteome</keyword>
<dbReference type="STRING" id="407821.A0A087UVK9"/>
<reference evidence="1 2" key="1">
    <citation type="submission" date="2013-11" db="EMBL/GenBank/DDBJ databases">
        <title>Genome sequencing of Stegodyphus mimosarum.</title>
        <authorList>
            <person name="Bechsgaard J."/>
        </authorList>
    </citation>
    <scope>NUCLEOTIDE SEQUENCE [LARGE SCALE GENOMIC DNA]</scope>
</reference>
<protein>
    <submittedName>
        <fullName evidence="1">Glycine--tRNA ligase</fullName>
    </submittedName>
</protein>
<dbReference type="Proteomes" id="UP000054359">
    <property type="component" value="Unassembled WGS sequence"/>
</dbReference>
<keyword evidence="1" id="KW-0436">Ligase</keyword>
<organism evidence="1 2">
    <name type="scientific">Stegodyphus mimosarum</name>
    <name type="common">African social velvet spider</name>
    <dbReference type="NCBI Taxonomy" id="407821"/>
    <lineage>
        <taxon>Eukaryota</taxon>
        <taxon>Metazoa</taxon>
        <taxon>Ecdysozoa</taxon>
        <taxon>Arthropoda</taxon>
        <taxon>Chelicerata</taxon>
        <taxon>Arachnida</taxon>
        <taxon>Araneae</taxon>
        <taxon>Araneomorphae</taxon>
        <taxon>Entelegynae</taxon>
        <taxon>Eresoidea</taxon>
        <taxon>Eresidae</taxon>
        <taxon>Stegodyphus</taxon>
    </lineage>
</organism>
<dbReference type="InterPro" id="IPR045864">
    <property type="entry name" value="aa-tRNA-synth_II/BPL/LPL"/>
</dbReference>
<sequence>MANLLNRRFYVKQSFEIYGGVSGLLDFGDLGVKMQNNILTLWRSHFVKEDDMLEACCSSLTPE</sequence>
<name>A0A087UVK9_STEMI</name>